<dbReference type="SUPFAM" id="SSF53187">
    <property type="entry name" value="Zn-dependent exopeptidases"/>
    <property type="match status" value="1"/>
</dbReference>
<comment type="similarity">
    <text evidence="1">Belongs to the peptidase M17 family.</text>
</comment>
<evidence type="ECO:0000313" key="7">
    <source>
        <dbReference type="Proteomes" id="UP000252139"/>
    </source>
</evidence>
<evidence type="ECO:0000256" key="2">
    <source>
        <dbReference type="ARBA" id="ARBA00022438"/>
    </source>
</evidence>
<protein>
    <submittedName>
        <fullName evidence="6">Bleomycin hydrolase</fullName>
    </submittedName>
</protein>
<evidence type="ECO:0000256" key="1">
    <source>
        <dbReference type="ARBA" id="ARBA00009528"/>
    </source>
</evidence>
<dbReference type="GO" id="GO:0006508">
    <property type="term" value="P:proteolysis"/>
    <property type="evidence" value="ECO:0007669"/>
    <property type="project" value="UniProtKB-KW"/>
</dbReference>
<dbReference type="AlphaFoldDB" id="A0A367KHE1"/>
<gene>
    <name evidence="6" type="primary">LAP3_1</name>
    <name evidence="6" type="ORF">CU097_000423</name>
</gene>
<feature type="non-terminal residue" evidence="6">
    <location>
        <position position="1"/>
    </location>
</feature>
<dbReference type="Proteomes" id="UP000252139">
    <property type="component" value="Unassembled WGS sequence"/>
</dbReference>
<dbReference type="Pfam" id="PF00883">
    <property type="entry name" value="Peptidase_M17"/>
    <property type="match status" value="1"/>
</dbReference>
<proteinExistence type="inferred from homology"/>
<reference evidence="6 7" key="1">
    <citation type="journal article" date="2018" name="G3 (Bethesda)">
        <title>Phylogenetic and Phylogenomic Definition of Rhizopus Species.</title>
        <authorList>
            <person name="Gryganskyi A.P."/>
            <person name="Golan J."/>
            <person name="Dolatabadi S."/>
            <person name="Mondo S."/>
            <person name="Robb S."/>
            <person name="Idnurm A."/>
            <person name="Muszewska A."/>
            <person name="Steczkiewicz K."/>
            <person name="Masonjones S."/>
            <person name="Liao H.L."/>
            <person name="Gajdeczka M.T."/>
            <person name="Anike F."/>
            <person name="Vuek A."/>
            <person name="Anishchenko I.M."/>
            <person name="Voigt K."/>
            <person name="de Hoog G.S."/>
            <person name="Smith M.E."/>
            <person name="Heitman J."/>
            <person name="Vilgalys R."/>
            <person name="Stajich J.E."/>
        </authorList>
    </citation>
    <scope>NUCLEOTIDE SEQUENCE [LARGE SCALE GENOMIC DNA]</scope>
    <source>
        <strain evidence="6 7">CBS 357.93</strain>
    </source>
</reference>
<comment type="caution">
    <text evidence="6">The sequence shown here is derived from an EMBL/GenBank/DDBJ whole genome shotgun (WGS) entry which is preliminary data.</text>
</comment>
<dbReference type="PANTHER" id="PTHR11963">
    <property type="entry name" value="LEUCINE AMINOPEPTIDASE-RELATED"/>
    <property type="match status" value="1"/>
</dbReference>
<accession>A0A367KHE1</accession>
<dbReference type="InterPro" id="IPR000819">
    <property type="entry name" value="Peptidase_M17_C"/>
</dbReference>
<feature type="domain" description="Cytosol aminopeptidase" evidence="5">
    <location>
        <begin position="1"/>
        <end position="200"/>
    </location>
</feature>
<dbReference type="InterPro" id="IPR011356">
    <property type="entry name" value="Leucine_aapep/pepB"/>
</dbReference>
<sequence>TVAGALYGIAKLKLPVNVIAVTPLCENMPSGQATKPGDVIKAMNGKSIEILDTDAEGRLILADALHYISSKYPLASLIDLATLTGAMDVALGNVFAGVFTNSDTLWTRLEAAGKSANDPFWRMPLHDEYLKEMQESLVADLNNLGKGRSGGACSAAAFLKEFVANNVDWAHIDIAGVMDSQATDGYHIKGMSGRPTRSLIEYIGKNSF</sequence>
<evidence type="ECO:0000313" key="6">
    <source>
        <dbReference type="EMBL" id="RCI01272.1"/>
    </source>
</evidence>
<dbReference type="OrthoDB" id="412814at2759"/>
<dbReference type="PRINTS" id="PR00481">
    <property type="entry name" value="LAMNOPPTDASE"/>
</dbReference>
<dbReference type="PANTHER" id="PTHR11963:SF23">
    <property type="entry name" value="CYTOSOL AMINOPEPTIDASE"/>
    <property type="match status" value="1"/>
</dbReference>
<name>A0A367KHE1_RHIAZ</name>
<dbReference type="CDD" id="cd00433">
    <property type="entry name" value="Peptidase_M17"/>
    <property type="match status" value="1"/>
</dbReference>
<dbReference type="EMBL" id="PJQL01000017">
    <property type="protein sequence ID" value="RCI01272.1"/>
    <property type="molecule type" value="Genomic_DNA"/>
</dbReference>
<organism evidence="6 7">
    <name type="scientific">Rhizopus azygosporus</name>
    <name type="common">Rhizopus microsporus var. azygosporus</name>
    <dbReference type="NCBI Taxonomy" id="86630"/>
    <lineage>
        <taxon>Eukaryota</taxon>
        <taxon>Fungi</taxon>
        <taxon>Fungi incertae sedis</taxon>
        <taxon>Mucoromycota</taxon>
        <taxon>Mucoromycotina</taxon>
        <taxon>Mucoromycetes</taxon>
        <taxon>Mucorales</taxon>
        <taxon>Mucorineae</taxon>
        <taxon>Rhizopodaceae</taxon>
        <taxon>Rhizopus</taxon>
    </lineage>
</organism>
<dbReference type="GO" id="GO:0070006">
    <property type="term" value="F:metalloaminopeptidase activity"/>
    <property type="evidence" value="ECO:0007669"/>
    <property type="project" value="InterPro"/>
</dbReference>
<dbReference type="STRING" id="86630.A0A367KHE1"/>
<evidence type="ECO:0000259" key="5">
    <source>
        <dbReference type="Pfam" id="PF00883"/>
    </source>
</evidence>
<dbReference type="Gene3D" id="3.40.630.10">
    <property type="entry name" value="Zn peptidases"/>
    <property type="match status" value="1"/>
</dbReference>
<evidence type="ECO:0000256" key="4">
    <source>
        <dbReference type="ARBA" id="ARBA00022801"/>
    </source>
</evidence>
<dbReference type="GO" id="GO:0005737">
    <property type="term" value="C:cytoplasm"/>
    <property type="evidence" value="ECO:0007669"/>
    <property type="project" value="InterPro"/>
</dbReference>
<dbReference type="GO" id="GO:0030145">
    <property type="term" value="F:manganese ion binding"/>
    <property type="evidence" value="ECO:0007669"/>
    <property type="project" value="InterPro"/>
</dbReference>
<keyword evidence="7" id="KW-1185">Reference proteome</keyword>
<keyword evidence="4 6" id="KW-0378">Hydrolase</keyword>
<evidence type="ECO:0000256" key="3">
    <source>
        <dbReference type="ARBA" id="ARBA00022670"/>
    </source>
</evidence>
<keyword evidence="3" id="KW-0645">Protease</keyword>
<keyword evidence="2" id="KW-0031">Aminopeptidase</keyword>